<dbReference type="AlphaFoldDB" id="A0A4D6M630"/>
<protein>
    <submittedName>
        <fullName evidence="2">Uncharacterized protein</fullName>
    </submittedName>
</protein>
<feature type="region of interest" description="Disordered" evidence="1">
    <location>
        <begin position="1"/>
        <end position="26"/>
    </location>
</feature>
<dbReference type="Proteomes" id="UP000501690">
    <property type="component" value="Linkage Group LG6"/>
</dbReference>
<reference evidence="2 3" key="1">
    <citation type="submission" date="2019-04" db="EMBL/GenBank/DDBJ databases">
        <title>An improved genome assembly and genetic linkage map for asparagus bean, Vigna unguiculata ssp. sesquipedialis.</title>
        <authorList>
            <person name="Xia Q."/>
            <person name="Zhang R."/>
            <person name="Dong Y."/>
        </authorList>
    </citation>
    <scope>NUCLEOTIDE SEQUENCE [LARGE SCALE GENOMIC DNA]</scope>
    <source>
        <tissue evidence="2">Leaf</tissue>
    </source>
</reference>
<evidence type="ECO:0000313" key="2">
    <source>
        <dbReference type="EMBL" id="QCD95988.1"/>
    </source>
</evidence>
<organism evidence="2 3">
    <name type="scientific">Vigna unguiculata</name>
    <name type="common">Cowpea</name>
    <dbReference type="NCBI Taxonomy" id="3917"/>
    <lineage>
        <taxon>Eukaryota</taxon>
        <taxon>Viridiplantae</taxon>
        <taxon>Streptophyta</taxon>
        <taxon>Embryophyta</taxon>
        <taxon>Tracheophyta</taxon>
        <taxon>Spermatophyta</taxon>
        <taxon>Magnoliopsida</taxon>
        <taxon>eudicotyledons</taxon>
        <taxon>Gunneridae</taxon>
        <taxon>Pentapetalae</taxon>
        <taxon>rosids</taxon>
        <taxon>fabids</taxon>
        <taxon>Fabales</taxon>
        <taxon>Fabaceae</taxon>
        <taxon>Papilionoideae</taxon>
        <taxon>50 kb inversion clade</taxon>
        <taxon>NPAAA clade</taxon>
        <taxon>indigoferoid/millettioid clade</taxon>
        <taxon>Phaseoleae</taxon>
        <taxon>Vigna</taxon>
    </lineage>
</organism>
<gene>
    <name evidence="2" type="ORF">DEO72_LG6g689</name>
</gene>
<feature type="compositionally biased region" description="Basic and acidic residues" evidence="1">
    <location>
        <begin position="1"/>
        <end position="10"/>
    </location>
</feature>
<evidence type="ECO:0000256" key="1">
    <source>
        <dbReference type="SAM" id="MobiDB-lite"/>
    </source>
</evidence>
<evidence type="ECO:0000313" key="3">
    <source>
        <dbReference type="Proteomes" id="UP000501690"/>
    </source>
</evidence>
<dbReference type="EMBL" id="CP039350">
    <property type="protein sequence ID" value="QCD95988.1"/>
    <property type="molecule type" value="Genomic_DNA"/>
</dbReference>
<proteinExistence type="predicted"/>
<sequence length="194" mass="20966">MPRSGEDVSPKRANANGHCSRLSSSRLGKWSSPKVVLQWSGRNSMAPASGCPWWCLIYIICLGVSRGLHHKCKHPLTPTSATTNLATFLAASLTQTSLPMNGVPYASLVALMFLTYKTLHNSKHMDGMAKRREKTHTHQQLIRQRCGGVRIAAAAKSPHKLLTGNSVSSIEGVGTDDTVVLVSSPAIRDLRPGD</sequence>
<keyword evidence="3" id="KW-1185">Reference proteome</keyword>
<name>A0A4D6M630_VIGUN</name>
<accession>A0A4D6M630</accession>